<feature type="repeat" description="WD" evidence="5">
    <location>
        <begin position="778"/>
        <end position="814"/>
    </location>
</feature>
<dbReference type="Pfam" id="PF00400">
    <property type="entry name" value="WD40"/>
    <property type="match status" value="5"/>
</dbReference>
<feature type="region of interest" description="Disordered" evidence="6">
    <location>
        <begin position="683"/>
        <end position="707"/>
    </location>
</feature>
<evidence type="ECO:0000313" key="8">
    <source>
        <dbReference type="RefSeq" id="XP_026191362.1"/>
    </source>
</evidence>
<sequence>MPGCKLLSDVETAATPSLQFCMASERVPPLHNHSIGSIGKAYRLTCPSEVVSRPSWSSQRTELTGNVFIDYRRYSTRRLHDLQALQHSSETAAIQSLSLTCRRSLLSCHSASITRLSLDHTRRYLLSSSRDCSIALYDLEADMAWNLNGGFGPDPKVHPVGYVQRKPDRPPRRILRPLRFQPAASRIVQGKRTTRQGFNVASSTGPQRGHSRSATCVEFMPGDNGLFVSAGLDKILKIWDTRAWDCVLDIPVESPILCCAFDRVVFQTKAASSSTKALTAGSQSCSEEAPADLLLAAGCEDGGIRIFDMRCGVAQQTLLGHNGGVVTAAWDLCSSYQLFSGSSDRSIRKWDLRQGDSPVLIFDKNKPDLEFIGNRRSQSPVFRQLLHSEGFFGRGYPGEQVALHEAQKGQPFLALKDSIFGGRDFHLDNVAAAAASAAFSMDASFSPVIPLQASSTLHMQKSYEPVAGRLQPQLQSQGKRSTLHRMDDRIDSSRVSGQRRQSKLQKVQDSSSLRKICHPRGSPRHDPESDGSPPFHEQKKFGMYSGHDMADPHTKFPAARCNSGSFGGQDSTSAANNDLGFVRDRTCASHHVPEKHGFETGGDAVNKRNVAFKRRFDDSPSHEKSAFHTPVLADRNATQGDRLAELMSTYGKLLRAHNRACKVPSAAGIDGIASNDPQVLRTNEIRASRRGTSTAESTQGASEEAWHELGQERCGTASSQSLHNMPSERIYVHNSRDSEWCGLGVISEDGLQSTMSPHPRNKNASNKLTMDANHFFQVCAHDGAVTCLVPSPAGSYLISSGDDGQIRLWNAATGCHCFVYMSLNIIRNRSSPATSNSDSRPRRAVQHSSVRRLAELGSAKACGRLWGKQAAISSTGQYVIHGRGRVLCTYDVFSGAEQQIITPGHTHDIICVAWNGQKGEAYSGASDGAVLIYDSLCDADGQDDEEASEEDDANIVDVVPNNFV</sequence>
<dbReference type="GO" id="GO:0006283">
    <property type="term" value="P:transcription-coupled nucleotide-excision repair"/>
    <property type="evidence" value="ECO:0007669"/>
    <property type="project" value="InterPro"/>
</dbReference>
<evidence type="ECO:0000256" key="2">
    <source>
        <dbReference type="ARBA" id="ARBA00022737"/>
    </source>
</evidence>
<evidence type="ECO:0000256" key="1">
    <source>
        <dbReference type="ARBA" id="ARBA00022574"/>
    </source>
</evidence>
<dbReference type="RefSeq" id="XP_026191362.1">
    <property type="nucleotide sequence ID" value="XM_026335577.1"/>
</dbReference>
<gene>
    <name evidence="8" type="primary">LOC34619845</name>
</gene>
<dbReference type="InterPro" id="IPR036322">
    <property type="entry name" value="WD40_repeat_dom_sf"/>
</dbReference>
<dbReference type="InterPro" id="IPR019775">
    <property type="entry name" value="WD40_repeat_CS"/>
</dbReference>
<dbReference type="GO" id="GO:0043161">
    <property type="term" value="P:proteasome-mediated ubiquitin-dependent protein catabolic process"/>
    <property type="evidence" value="ECO:0007669"/>
    <property type="project" value="TreeGrafter"/>
</dbReference>
<evidence type="ECO:0000256" key="4">
    <source>
        <dbReference type="ARBA" id="ARBA00023204"/>
    </source>
</evidence>
<protein>
    <submittedName>
        <fullName evidence="8">Uncharacterized protein LOC34619845</fullName>
    </submittedName>
</protein>
<dbReference type="InterPro" id="IPR015943">
    <property type="entry name" value="WD40/YVTN_repeat-like_dom_sf"/>
</dbReference>
<feature type="compositionally biased region" description="Polar residues" evidence="6">
    <location>
        <begin position="690"/>
        <end position="701"/>
    </location>
</feature>
<dbReference type="PROSITE" id="PS00678">
    <property type="entry name" value="WD_REPEATS_1"/>
    <property type="match status" value="1"/>
</dbReference>
<dbReference type="GO" id="GO:0000209">
    <property type="term" value="P:protein polyubiquitination"/>
    <property type="evidence" value="ECO:0007669"/>
    <property type="project" value="TreeGrafter"/>
</dbReference>
<dbReference type="GeneID" id="34619845"/>
<keyword evidence="1 5" id="KW-0853">WD repeat</keyword>
<dbReference type="PROSITE" id="PS50082">
    <property type="entry name" value="WD_REPEATS_2"/>
    <property type="match status" value="4"/>
</dbReference>
<keyword evidence="2" id="KW-0677">Repeat</keyword>
<evidence type="ECO:0000256" key="6">
    <source>
        <dbReference type="SAM" id="MobiDB-lite"/>
    </source>
</evidence>
<feature type="repeat" description="WD" evidence="5">
    <location>
        <begin position="207"/>
        <end position="242"/>
    </location>
</feature>
<dbReference type="SUPFAM" id="SSF50978">
    <property type="entry name" value="WD40 repeat-like"/>
    <property type="match status" value="1"/>
</dbReference>
<proteinExistence type="predicted"/>
<evidence type="ECO:0000256" key="3">
    <source>
        <dbReference type="ARBA" id="ARBA00022763"/>
    </source>
</evidence>
<dbReference type="GO" id="GO:0000109">
    <property type="term" value="C:nucleotide-excision repair complex"/>
    <property type="evidence" value="ECO:0007669"/>
    <property type="project" value="TreeGrafter"/>
</dbReference>
<feature type="repeat" description="WD" evidence="5">
    <location>
        <begin position="106"/>
        <end position="140"/>
    </location>
</feature>
<organism evidence="7 8">
    <name type="scientific">Cyclospora cayetanensis</name>
    <dbReference type="NCBI Taxonomy" id="88456"/>
    <lineage>
        <taxon>Eukaryota</taxon>
        <taxon>Sar</taxon>
        <taxon>Alveolata</taxon>
        <taxon>Apicomplexa</taxon>
        <taxon>Conoidasida</taxon>
        <taxon>Coccidia</taxon>
        <taxon>Eucoccidiorida</taxon>
        <taxon>Eimeriorina</taxon>
        <taxon>Eimeriidae</taxon>
        <taxon>Cyclospora</taxon>
    </lineage>
</organism>
<accession>A0A6P6RV65</accession>
<dbReference type="Gene3D" id="2.130.10.10">
    <property type="entry name" value="YVTN repeat-like/Quinoprotein amine dehydrogenase"/>
    <property type="match status" value="2"/>
</dbReference>
<dbReference type="PANTHER" id="PTHR46202">
    <property type="entry name" value="DNA EXCISION REPAIR PROTEIN ERCC-8"/>
    <property type="match status" value="1"/>
</dbReference>
<evidence type="ECO:0000256" key="5">
    <source>
        <dbReference type="PROSITE-ProRule" id="PRU00221"/>
    </source>
</evidence>
<keyword evidence="4" id="KW-0234">DNA repair</keyword>
<feature type="compositionally biased region" description="Polar residues" evidence="6">
    <location>
        <begin position="493"/>
        <end position="513"/>
    </location>
</feature>
<dbReference type="AlphaFoldDB" id="A0A6P6RV65"/>
<dbReference type="InterPro" id="IPR042238">
    <property type="entry name" value="Rad28/ERCC8/Ckn1/ATCSA-1"/>
</dbReference>
<dbReference type="SMART" id="SM00320">
    <property type="entry name" value="WD40"/>
    <property type="match status" value="6"/>
</dbReference>
<evidence type="ECO:0000313" key="7">
    <source>
        <dbReference type="Proteomes" id="UP000515125"/>
    </source>
</evidence>
<dbReference type="PANTHER" id="PTHR46202:SF1">
    <property type="entry name" value="DNA EXCISION REPAIR PROTEIN ERCC-8"/>
    <property type="match status" value="1"/>
</dbReference>
<keyword evidence="7" id="KW-1185">Reference proteome</keyword>
<dbReference type="InterPro" id="IPR001680">
    <property type="entry name" value="WD40_rpt"/>
</dbReference>
<feature type="repeat" description="WD" evidence="5">
    <location>
        <begin position="318"/>
        <end position="360"/>
    </location>
</feature>
<dbReference type="PROSITE" id="PS50294">
    <property type="entry name" value="WD_REPEATS_REGION"/>
    <property type="match status" value="3"/>
</dbReference>
<dbReference type="OrthoDB" id="538223at2759"/>
<dbReference type="Proteomes" id="UP000515125">
    <property type="component" value="Unplaced"/>
</dbReference>
<reference evidence="8" key="1">
    <citation type="submission" date="2025-08" db="UniProtKB">
        <authorList>
            <consortium name="RefSeq"/>
        </authorList>
    </citation>
    <scope>IDENTIFICATION</scope>
</reference>
<name>A0A6P6RV65_9EIME</name>
<dbReference type="InterPro" id="IPR020472">
    <property type="entry name" value="WD40_PAC1"/>
</dbReference>
<dbReference type="PRINTS" id="PR00320">
    <property type="entry name" value="GPROTEINBRPT"/>
</dbReference>
<feature type="region of interest" description="Disordered" evidence="6">
    <location>
        <begin position="466"/>
        <end position="540"/>
    </location>
</feature>
<keyword evidence="3" id="KW-0227">DNA damage</keyword>
<dbReference type="GO" id="GO:0031464">
    <property type="term" value="C:Cul4A-RING E3 ubiquitin ligase complex"/>
    <property type="evidence" value="ECO:0007669"/>
    <property type="project" value="TreeGrafter"/>
</dbReference>